<reference evidence="1" key="1">
    <citation type="journal article" date="2015" name="Nature">
        <title>Complex archaea that bridge the gap between prokaryotes and eukaryotes.</title>
        <authorList>
            <person name="Spang A."/>
            <person name="Saw J.H."/>
            <person name="Jorgensen S.L."/>
            <person name="Zaremba-Niedzwiedzka K."/>
            <person name="Martijn J."/>
            <person name="Lind A.E."/>
            <person name="van Eijk R."/>
            <person name="Schleper C."/>
            <person name="Guy L."/>
            <person name="Ettema T.J."/>
        </authorList>
    </citation>
    <scope>NUCLEOTIDE SEQUENCE</scope>
</reference>
<protein>
    <recommendedName>
        <fullName evidence="2">Methyltransferase type 11 domain-containing protein</fullName>
    </recommendedName>
</protein>
<evidence type="ECO:0000313" key="1">
    <source>
        <dbReference type="EMBL" id="KKM22974.1"/>
    </source>
</evidence>
<organism evidence="1">
    <name type="scientific">marine sediment metagenome</name>
    <dbReference type="NCBI Taxonomy" id="412755"/>
    <lineage>
        <taxon>unclassified sequences</taxon>
        <taxon>metagenomes</taxon>
        <taxon>ecological metagenomes</taxon>
    </lineage>
</organism>
<proteinExistence type="predicted"/>
<evidence type="ECO:0008006" key="2">
    <source>
        <dbReference type="Google" id="ProtNLM"/>
    </source>
</evidence>
<sequence>MLITEEYRQQNVLMHNGTKPYGVCGKAYIPLITNTYLDYDCDDILDYGSGKGAVSKRCPNLNVRNYDPAIPEFSADPKPADLVVCIDVMEHVEPECLENVFIHISSLMKKVGIINVSLRKAHKSLPDGRNAHLIIEEPEWWLPKLMKHFRLREYSRSDDAFYVVVYK</sequence>
<dbReference type="AlphaFoldDB" id="A0A0F9ISN2"/>
<name>A0A0F9ISN2_9ZZZZ</name>
<dbReference type="EMBL" id="LAZR01013221">
    <property type="protein sequence ID" value="KKM22974.1"/>
    <property type="molecule type" value="Genomic_DNA"/>
</dbReference>
<dbReference type="SUPFAM" id="SSF53335">
    <property type="entry name" value="S-adenosyl-L-methionine-dependent methyltransferases"/>
    <property type="match status" value="1"/>
</dbReference>
<comment type="caution">
    <text evidence="1">The sequence shown here is derived from an EMBL/GenBank/DDBJ whole genome shotgun (WGS) entry which is preliminary data.</text>
</comment>
<dbReference type="InterPro" id="IPR029063">
    <property type="entry name" value="SAM-dependent_MTases_sf"/>
</dbReference>
<accession>A0A0F9ISN2</accession>
<dbReference type="Gene3D" id="3.40.50.150">
    <property type="entry name" value="Vaccinia Virus protein VP39"/>
    <property type="match status" value="1"/>
</dbReference>
<gene>
    <name evidence="1" type="ORF">LCGC14_1619870</name>
</gene>